<comment type="caution">
    <text evidence="1">The sequence shown here is derived from an EMBL/GenBank/DDBJ whole genome shotgun (WGS) entry which is preliminary data.</text>
</comment>
<dbReference type="AlphaFoldDB" id="J9FNT3"/>
<gene>
    <name evidence="1" type="ORF">EVA_20631</name>
</gene>
<name>J9FNT3_9ZZZZ</name>
<protein>
    <submittedName>
        <fullName evidence="1">Secreted protein</fullName>
    </submittedName>
</protein>
<reference evidence="1" key="1">
    <citation type="journal article" date="2012" name="PLoS ONE">
        <title>Gene sets for utilization of primary and secondary nutrition supplies in the distal gut of endangered iberian lynx.</title>
        <authorList>
            <person name="Alcaide M."/>
            <person name="Messina E."/>
            <person name="Richter M."/>
            <person name="Bargiela R."/>
            <person name="Peplies J."/>
            <person name="Huws S.A."/>
            <person name="Newbold C.J."/>
            <person name="Golyshin P.N."/>
            <person name="Simon M.A."/>
            <person name="Lopez G."/>
            <person name="Yakimov M.M."/>
            <person name="Ferrer M."/>
        </authorList>
    </citation>
    <scope>NUCLEOTIDE SEQUENCE</scope>
</reference>
<proteinExistence type="predicted"/>
<organism evidence="1">
    <name type="scientific">gut metagenome</name>
    <dbReference type="NCBI Taxonomy" id="749906"/>
    <lineage>
        <taxon>unclassified sequences</taxon>
        <taxon>metagenomes</taxon>
        <taxon>organismal metagenomes</taxon>
    </lineage>
</organism>
<dbReference type="EMBL" id="AMCI01008291">
    <property type="protein sequence ID" value="EJW91262.1"/>
    <property type="molecule type" value="Genomic_DNA"/>
</dbReference>
<accession>J9FNT3</accession>
<sequence length="36" mass="4011">MKKGMTSMSFFSSLLMARYSSALTFLPFLSLTSISQ</sequence>
<evidence type="ECO:0000313" key="1">
    <source>
        <dbReference type="EMBL" id="EJW91262.1"/>
    </source>
</evidence>